<protein>
    <submittedName>
        <fullName evidence="2">MBL fold metallo-hydrolase</fullName>
    </submittedName>
</protein>
<keyword evidence="3" id="KW-1185">Reference proteome</keyword>
<dbReference type="Gene3D" id="3.60.15.10">
    <property type="entry name" value="Ribonuclease Z/Hydroxyacylglutathione hydrolase-like"/>
    <property type="match status" value="1"/>
</dbReference>
<accession>A0ABR9YEU9</accession>
<comment type="caution">
    <text evidence="2">The sequence shown here is derived from an EMBL/GenBank/DDBJ whole genome shotgun (WGS) entry which is preliminary data.</text>
</comment>
<name>A0ABR9YEU9_9PROT</name>
<dbReference type="SUPFAM" id="SSF56281">
    <property type="entry name" value="Metallo-hydrolase/oxidoreductase"/>
    <property type="match status" value="1"/>
</dbReference>
<reference evidence="2" key="2">
    <citation type="submission" date="2020-11" db="EMBL/GenBank/DDBJ databases">
        <title>Description of novel Gluconobacter species.</title>
        <authorList>
            <person name="Cleenwerck I."/>
            <person name="Cnockaert M."/>
            <person name="Borremans W."/>
            <person name="Wieme A.D."/>
            <person name="De Vuyst L."/>
            <person name="Vandamme P."/>
        </authorList>
    </citation>
    <scope>NUCLEOTIDE SEQUENCE</scope>
    <source>
        <strain evidence="2">LMG 27748</strain>
    </source>
</reference>
<reference evidence="2" key="1">
    <citation type="submission" date="2020-04" db="EMBL/GenBank/DDBJ databases">
        <authorList>
            <person name="Sombolestani A."/>
        </authorList>
    </citation>
    <scope>NUCLEOTIDE SEQUENCE</scope>
    <source>
        <strain evidence="2">LMG 27748</strain>
    </source>
</reference>
<dbReference type="Proteomes" id="UP000630952">
    <property type="component" value="Unassembled WGS sequence"/>
</dbReference>
<feature type="domain" description="Metallo-beta-lactamase" evidence="1">
    <location>
        <begin position="95"/>
        <end position="159"/>
    </location>
</feature>
<dbReference type="InterPro" id="IPR001279">
    <property type="entry name" value="Metallo-B-lactamas"/>
</dbReference>
<dbReference type="InterPro" id="IPR036866">
    <property type="entry name" value="RibonucZ/Hydroxyglut_hydro"/>
</dbReference>
<dbReference type="EMBL" id="JABCQO010000008">
    <property type="protein sequence ID" value="MBF0877198.1"/>
    <property type="molecule type" value="Genomic_DNA"/>
</dbReference>
<evidence type="ECO:0000313" key="2">
    <source>
        <dbReference type="EMBL" id="MBF0877198.1"/>
    </source>
</evidence>
<proteinExistence type="predicted"/>
<dbReference type="RefSeq" id="WP_194255574.1">
    <property type="nucleotide sequence ID" value="NZ_JABCQO010000008.1"/>
</dbReference>
<gene>
    <name evidence="2" type="ORF">HKD21_10100</name>
</gene>
<dbReference type="PANTHER" id="PTHR42773">
    <property type="entry name" value="METALLO-BETA-LACTAMASE-RELATED"/>
    <property type="match status" value="1"/>
</dbReference>
<evidence type="ECO:0000313" key="3">
    <source>
        <dbReference type="Proteomes" id="UP000630952"/>
    </source>
</evidence>
<dbReference type="Pfam" id="PF00753">
    <property type="entry name" value="Lactamase_B"/>
    <property type="match status" value="1"/>
</dbReference>
<sequence>MQDVEVRSYLIKTDKGFIAIYNSPGLSKDKNAIVELGRPSALLMSHWHEAMYKAPELDIAAYVAAADLSQTKASMSGAVDLATYLRSDNTIEIISTPGHTAGFSMFLWTCGNHRVLFSGDMIWSHHNRWEAVVLDESNRQKYISSLETIARLDFDVLVPWISMRGEQYPILSDRPSARNKILRIIERLKGGEVT</sequence>
<organism evidence="2 3">
    <name type="scientific">Gluconobacter cerevisiae</name>
    <dbReference type="NCBI Taxonomy" id="1379734"/>
    <lineage>
        <taxon>Bacteria</taxon>
        <taxon>Pseudomonadati</taxon>
        <taxon>Pseudomonadota</taxon>
        <taxon>Alphaproteobacteria</taxon>
        <taxon>Acetobacterales</taxon>
        <taxon>Acetobacteraceae</taxon>
        <taxon>Gluconobacter</taxon>
    </lineage>
</organism>
<dbReference type="PANTHER" id="PTHR42773:SF1">
    <property type="entry name" value="METALLO-BETA-LACTAMASE FAMILY PROTEIN"/>
    <property type="match status" value="1"/>
</dbReference>
<evidence type="ECO:0000259" key="1">
    <source>
        <dbReference type="Pfam" id="PF00753"/>
    </source>
</evidence>